<keyword evidence="6 13" id="KW-0812">Transmembrane</keyword>
<evidence type="ECO:0000313" key="14">
    <source>
        <dbReference type="EMBL" id="ANP26555.1"/>
    </source>
</evidence>
<keyword evidence="7 13" id="KW-1278">Translocase</keyword>
<dbReference type="PANTHER" id="PTHR11058">
    <property type="entry name" value="NADH-UBIQUINONE OXIDOREDUCTASE CHAIN 3"/>
    <property type="match status" value="1"/>
</dbReference>
<dbReference type="AlphaFoldDB" id="A0A1B0ZF38"/>
<proteinExistence type="inferred from homology"/>
<sequence length="117" mass="13374">MNMLAMMGIIITVISTIIMMMASLLSTKSIIDREKSTPFECGFDPFYKARIPFSLKFFLIAVIFLIFDVEIAMILPVMMVMSTSDPTDWMMTFTVVIVILLVGLYYEWCQGSLEWSS</sequence>
<keyword evidence="9 13" id="KW-0520">NAD</keyword>
<evidence type="ECO:0000256" key="10">
    <source>
        <dbReference type="ARBA" id="ARBA00023075"/>
    </source>
</evidence>
<dbReference type="Pfam" id="PF00507">
    <property type="entry name" value="Oxidored_q4"/>
    <property type="match status" value="1"/>
</dbReference>
<organism evidence="14">
    <name type="scientific">Mnais costalis</name>
    <dbReference type="NCBI Taxonomy" id="101728"/>
    <lineage>
        <taxon>Eukaryota</taxon>
        <taxon>Metazoa</taxon>
        <taxon>Ecdysozoa</taxon>
        <taxon>Arthropoda</taxon>
        <taxon>Hexapoda</taxon>
        <taxon>Insecta</taxon>
        <taxon>Pterygota</taxon>
        <taxon>Palaeoptera</taxon>
        <taxon>Odonata</taxon>
        <taxon>Zygoptera</taxon>
        <taxon>Calopterygidae</taxon>
        <taxon>Mnais</taxon>
    </lineage>
</organism>
<keyword evidence="5 13" id="KW-0813">Transport</keyword>
<name>A0A1B0ZF38_9ODON</name>
<feature type="transmembrane region" description="Helical" evidence="13">
    <location>
        <begin position="57"/>
        <end position="77"/>
    </location>
</feature>
<feature type="transmembrane region" description="Helical" evidence="13">
    <location>
        <begin position="6"/>
        <end position="25"/>
    </location>
</feature>
<gene>
    <name evidence="14" type="primary">nad3</name>
</gene>
<comment type="subcellular location">
    <subcellularLocation>
        <location evidence="1">Membrane</location>
        <topology evidence="1">Multi-pass membrane protein</topology>
    </subcellularLocation>
    <subcellularLocation>
        <location evidence="13">Mitochondrion membrane</location>
        <topology evidence="13">Multi-pass membrane protein</topology>
    </subcellularLocation>
</comment>
<keyword evidence="10 13" id="KW-0830">Ubiquinone</keyword>
<evidence type="ECO:0000256" key="12">
    <source>
        <dbReference type="ARBA" id="ARBA00049551"/>
    </source>
</evidence>
<comment type="function">
    <text evidence="13">Core subunit of the mitochondrial membrane respiratory chain NADH dehydrogenase (Complex I) which catalyzes electron transfer from NADH through the respiratory chain, using ubiquinone as an electron acceptor. Essential for the catalytic activity of complex I.</text>
</comment>
<feature type="transmembrane region" description="Helical" evidence="13">
    <location>
        <begin position="89"/>
        <end position="108"/>
    </location>
</feature>
<evidence type="ECO:0000256" key="2">
    <source>
        <dbReference type="ARBA" id="ARBA00008472"/>
    </source>
</evidence>
<evidence type="ECO:0000256" key="13">
    <source>
        <dbReference type="RuleBase" id="RU003640"/>
    </source>
</evidence>
<evidence type="ECO:0000256" key="5">
    <source>
        <dbReference type="ARBA" id="ARBA00022448"/>
    </source>
</evidence>
<evidence type="ECO:0000256" key="7">
    <source>
        <dbReference type="ARBA" id="ARBA00022967"/>
    </source>
</evidence>
<dbReference type="InterPro" id="IPR000440">
    <property type="entry name" value="NADH_UbQ/plastoQ_OxRdtase_su3"/>
</dbReference>
<dbReference type="FunFam" id="1.20.58.1610:FF:000004">
    <property type="entry name" value="NADH-quinone oxidoreductase subunit A"/>
    <property type="match status" value="1"/>
</dbReference>
<dbReference type="Gene3D" id="1.20.58.1610">
    <property type="entry name" value="NADH:ubiquinone/plastoquinone oxidoreductase, chain 3"/>
    <property type="match status" value="1"/>
</dbReference>
<dbReference type="GO" id="GO:0030964">
    <property type="term" value="C:NADH dehydrogenase complex"/>
    <property type="evidence" value="ECO:0007669"/>
    <property type="project" value="TreeGrafter"/>
</dbReference>
<comment type="catalytic activity">
    <reaction evidence="12 13">
        <text>a ubiquinone + NADH + 5 H(+)(in) = a ubiquinol + NAD(+) + 4 H(+)(out)</text>
        <dbReference type="Rhea" id="RHEA:29091"/>
        <dbReference type="Rhea" id="RHEA-COMP:9565"/>
        <dbReference type="Rhea" id="RHEA-COMP:9566"/>
        <dbReference type="ChEBI" id="CHEBI:15378"/>
        <dbReference type="ChEBI" id="CHEBI:16389"/>
        <dbReference type="ChEBI" id="CHEBI:17976"/>
        <dbReference type="ChEBI" id="CHEBI:57540"/>
        <dbReference type="ChEBI" id="CHEBI:57945"/>
        <dbReference type="EC" id="7.1.1.2"/>
    </reaction>
</comment>
<protein>
    <recommendedName>
        <fullName evidence="4 13">NADH-ubiquinone oxidoreductase chain 3</fullName>
        <ecNumber evidence="3 13">7.1.1.2</ecNumber>
    </recommendedName>
</protein>
<keyword evidence="13 14" id="KW-0496">Mitochondrion</keyword>
<dbReference type="GO" id="GO:0031966">
    <property type="term" value="C:mitochondrial membrane"/>
    <property type="evidence" value="ECO:0007669"/>
    <property type="project" value="UniProtKB-SubCell"/>
</dbReference>
<dbReference type="EC" id="7.1.1.2" evidence="3 13"/>
<keyword evidence="13" id="KW-0249">Electron transport</keyword>
<accession>A0A1B0ZF38</accession>
<evidence type="ECO:0000256" key="8">
    <source>
        <dbReference type="ARBA" id="ARBA00022989"/>
    </source>
</evidence>
<dbReference type="EMBL" id="KU871065">
    <property type="protein sequence ID" value="ANP26555.1"/>
    <property type="molecule type" value="Genomic_DNA"/>
</dbReference>
<evidence type="ECO:0000256" key="9">
    <source>
        <dbReference type="ARBA" id="ARBA00023027"/>
    </source>
</evidence>
<evidence type="ECO:0000256" key="1">
    <source>
        <dbReference type="ARBA" id="ARBA00004141"/>
    </source>
</evidence>
<evidence type="ECO:0000256" key="11">
    <source>
        <dbReference type="ARBA" id="ARBA00023136"/>
    </source>
</evidence>
<dbReference type="InterPro" id="IPR038430">
    <property type="entry name" value="NDAH_ubi_oxred_su3_sf"/>
</dbReference>
<dbReference type="GO" id="GO:0008137">
    <property type="term" value="F:NADH dehydrogenase (ubiquinone) activity"/>
    <property type="evidence" value="ECO:0007669"/>
    <property type="project" value="UniProtKB-UniRule"/>
</dbReference>
<evidence type="ECO:0000256" key="4">
    <source>
        <dbReference type="ARBA" id="ARBA00021007"/>
    </source>
</evidence>
<keyword evidence="13" id="KW-0679">Respiratory chain</keyword>
<keyword evidence="11 13" id="KW-0472">Membrane</keyword>
<comment type="similarity">
    <text evidence="2 13">Belongs to the complex I subunit 3 family.</text>
</comment>
<evidence type="ECO:0000256" key="3">
    <source>
        <dbReference type="ARBA" id="ARBA00012944"/>
    </source>
</evidence>
<evidence type="ECO:0000256" key="6">
    <source>
        <dbReference type="ARBA" id="ARBA00022692"/>
    </source>
</evidence>
<keyword evidence="8 13" id="KW-1133">Transmembrane helix</keyword>
<reference evidence="14" key="1">
    <citation type="submission" date="2016-03" db="EMBL/GenBank/DDBJ databases">
        <title>The complete mitochondrial genome of the broad-winged damselfly Mnais costalis Selys (Odonata: Calopterygidae) obtained by next-generation sequencing.</title>
        <authorList>
            <person name="Lorenzo-Carballa M.O."/>
            <person name="Tsubaki Y."/>
            <person name="Plaistow S.J."/>
            <person name="Watts P.C."/>
        </authorList>
    </citation>
    <scope>NUCLEOTIDE SEQUENCE</scope>
</reference>
<dbReference type="PANTHER" id="PTHR11058:SF9">
    <property type="entry name" value="NADH-UBIQUINONE OXIDOREDUCTASE CHAIN 3"/>
    <property type="match status" value="1"/>
</dbReference>
<geneLocation type="mitochondrion" evidence="14"/>